<accession>A9PAP9</accession>
<organism evidence="1">
    <name type="scientific">Populus trichocarpa</name>
    <name type="common">Western balsam poplar</name>
    <name type="synonym">Populus balsamifera subsp. trichocarpa</name>
    <dbReference type="NCBI Taxonomy" id="3694"/>
    <lineage>
        <taxon>Eukaryota</taxon>
        <taxon>Viridiplantae</taxon>
        <taxon>Streptophyta</taxon>
        <taxon>Embryophyta</taxon>
        <taxon>Tracheophyta</taxon>
        <taxon>Spermatophyta</taxon>
        <taxon>Magnoliopsida</taxon>
        <taxon>eudicotyledons</taxon>
        <taxon>Gunneridae</taxon>
        <taxon>Pentapetalae</taxon>
        <taxon>rosids</taxon>
        <taxon>fabids</taxon>
        <taxon>Malpighiales</taxon>
        <taxon>Salicaceae</taxon>
        <taxon>Saliceae</taxon>
        <taxon>Populus</taxon>
    </lineage>
</organism>
<dbReference type="AlphaFoldDB" id="A9PAP9"/>
<sequence length="35" mass="4316">MGARHRLSNLLWRISQRIWIKKCFMYPLISLEEIL</sequence>
<evidence type="ECO:0000313" key="1">
    <source>
        <dbReference type="EMBL" id="ABK93452.1"/>
    </source>
</evidence>
<proteinExistence type="evidence at transcript level"/>
<protein>
    <submittedName>
        <fullName evidence="1">Uncharacterized protein</fullName>
    </submittedName>
</protein>
<name>A9PAP9_POPTR</name>
<dbReference type="EMBL" id="EF145276">
    <property type="protein sequence ID" value="ABK93452.1"/>
    <property type="molecule type" value="mRNA"/>
</dbReference>
<reference evidence="1" key="1">
    <citation type="journal article" date="2008" name="BMC Genomics">
        <title>Analysis of 4,664 high-quality sequence-finished poplar full-length cDNA clones and their utility for the discovery of genes responding to insect feeding.</title>
        <authorList>
            <person name="Ralph S.G."/>
            <person name="Chun H.J."/>
            <person name="Cooper D."/>
            <person name="Kirkpatrick R."/>
            <person name="Kolosova N."/>
            <person name="Gunter L."/>
            <person name="Tuskan G.A."/>
            <person name="Douglas C.J."/>
            <person name="Holt R.A."/>
            <person name="Jones S.J."/>
            <person name="Marra M.A."/>
            <person name="Bohlmann J."/>
        </authorList>
    </citation>
    <scope>NUCLEOTIDE SEQUENCE</scope>
    <source>
        <tissue evidence="1">Phloem and cambium</tissue>
    </source>
</reference>